<name>A0A3A4B5B6_9ACTN</name>
<dbReference type="InterPro" id="IPR000182">
    <property type="entry name" value="GNAT_dom"/>
</dbReference>
<keyword evidence="3" id="KW-1185">Reference proteome</keyword>
<dbReference type="AlphaFoldDB" id="A0A3A4B5B6"/>
<dbReference type="PANTHER" id="PTHR43415:SF5">
    <property type="entry name" value="ACETYLTRANSFERASE"/>
    <property type="match status" value="1"/>
</dbReference>
<evidence type="ECO:0000313" key="2">
    <source>
        <dbReference type="EMBL" id="RJL33527.1"/>
    </source>
</evidence>
<dbReference type="OrthoDB" id="9814648at2"/>
<dbReference type="RefSeq" id="WP_119926486.1">
    <property type="nucleotide sequence ID" value="NZ_QZEY01000003.1"/>
</dbReference>
<organism evidence="2 3">
    <name type="scientific">Bailinhaonella thermotolerans</name>
    <dbReference type="NCBI Taxonomy" id="1070861"/>
    <lineage>
        <taxon>Bacteria</taxon>
        <taxon>Bacillati</taxon>
        <taxon>Actinomycetota</taxon>
        <taxon>Actinomycetes</taxon>
        <taxon>Streptosporangiales</taxon>
        <taxon>Streptosporangiaceae</taxon>
        <taxon>Bailinhaonella</taxon>
    </lineage>
</organism>
<proteinExistence type="predicted"/>
<gene>
    <name evidence="2" type="ORF">D5H75_12235</name>
</gene>
<dbReference type="GO" id="GO:0016747">
    <property type="term" value="F:acyltransferase activity, transferring groups other than amino-acyl groups"/>
    <property type="evidence" value="ECO:0007669"/>
    <property type="project" value="InterPro"/>
</dbReference>
<dbReference type="PROSITE" id="PS51186">
    <property type="entry name" value="GNAT"/>
    <property type="match status" value="1"/>
</dbReference>
<keyword evidence="2" id="KW-0808">Transferase</keyword>
<dbReference type="EMBL" id="QZEY01000003">
    <property type="protein sequence ID" value="RJL33527.1"/>
    <property type="molecule type" value="Genomic_DNA"/>
</dbReference>
<dbReference type="Pfam" id="PF00583">
    <property type="entry name" value="Acetyltransf_1"/>
    <property type="match status" value="1"/>
</dbReference>
<dbReference type="CDD" id="cd04301">
    <property type="entry name" value="NAT_SF"/>
    <property type="match status" value="1"/>
</dbReference>
<dbReference type="Gene3D" id="3.40.630.30">
    <property type="match status" value="1"/>
</dbReference>
<evidence type="ECO:0000313" key="3">
    <source>
        <dbReference type="Proteomes" id="UP000265768"/>
    </source>
</evidence>
<dbReference type="SUPFAM" id="SSF55729">
    <property type="entry name" value="Acyl-CoA N-acyltransferases (Nat)"/>
    <property type="match status" value="1"/>
</dbReference>
<evidence type="ECO:0000259" key="1">
    <source>
        <dbReference type="PROSITE" id="PS51186"/>
    </source>
</evidence>
<dbReference type="PANTHER" id="PTHR43415">
    <property type="entry name" value="SPERMIDINE N(1)-ACETYLTRANSFERASE"/>
    <property type="match status" value="1"/>
</dbReference>
<dbReference type="Proteomes" id="UP000265768">
    <property type="component" value="Unassembled WGS sequence"/>
</dbReference>
<reference evidence="2 3" key="1">
    <citation type="submission" date="2018-09" db="EMBL/GenBank/DDBJ databases">
        <title>YIM 75507 draft genome.</title>
        <authorList>
            <person name="Tang S."/>
            <person name="Feng Y."/>
        </authorList>
    </citation>
    <scope>NUCLEOTIDE SEQUENCE [LARGE SCALE GENOMIC DNA]</scope>
    <source>
        <strain evidence="2 3">YIM 75507</strain>
    </source>
</reference>
<dbReference type="InterPro" id="IPR016181">
    <property type="entry name" value="Acyl_CoA_acyltransferase"/>
</dbReference>
<comment type="caution">
    <text evidence="2">The sequence shown here is derived from an EMBL/GenBank/DDBJ whole genome shotgun (WGS) entry which is preliminary data.</text>
</comment>
<feature type="domain" description="N-acetyltransferase" evidence="1">
    <location>
        <begin position="2"/>
        <end position="163"/>
    </location>
</feature>
<sequence>MTKMRDFEPGDAAAIASWVRDAHEMVLWSGKCGFTWPLDGGQILRFYERDSRRAWTLTCDGGEPVGHITLRTDTPGWTGRVGLVIVDPAERGKGHAEAMVRHVVDHAFGELGLHRVELGVYVQNAGAIRVYERLGFVREGLAREVAHAGGEWWSAYEMSVLAGEWKSPAAGR</sequence>
<protein>
    <submittedName>
        <fullName evidence="2">N-acetyltransferase</fullName>
    </submittedName>
</protein>
<accession>A0A3A4B5B6</accession>